<comment type="catalytic activity">
    <reaction evidence="16">
        <text>N(4)-(alpha-D-Man-(1-&gt;2)-alpha-D-Man-(1-&gt;2)-alpha-D-Man-(1-&gt;3)-[alpha-D-Man-(1-&gt;3)-[alpha-D-Man-(1-&gt;2)-alpha-D-Man-(1-&gt;6)]-alpha-D-Man-(1-&gt;6)]-beta-D-Man-(1-&gt;4)-beta-D-GlcNAc-(1-&gt;4)-beta-D-GlcNAc)-L-asparaginyl-[protein] (N-glucan mannose isomer 8A1,2,3B1,3) + 3 H2O = N(4)-(alpha-D-Man-(1-&gt;3)-[alpha-D-Man-(1-&gt;3)-[alpha-D-Man-(1-&gt;6)]-alpha-D-Man-(1-&gt;6)]-beta-D-Man-(1-&gt;4)-beta-D-GlcNAc-(1-&gt;4)-beta-D-GlcNAc)-L-asparaginyl-[protein] (N-glucan mannose isomer 5A1,2) + 3 beta-D-mannose</text>
        <dbReference type="Rhea" id="RHEA:56028"/>
        <dbReference type="Rhea" id="RHEA-COMP:14358"/>
        <dbReference type="Rhea" id="RHEA-COMP:14367"/>
        <dbReference type="ChEBI" id="CHEBI:15377"/>
        <dbReference type="ChEBI" id="CHEBI:28563"/>
        <dbReference type="ChEBI" id="CHEBI:59087"/>
        <dbReference type="ChEBI" id="CHEBI:60628"/>
        <dbReference type="EC" id="3.2.1.113"/>
    </reaction>
</comment>
<evidence type="ECO:0000256" key="16">
    <source>
        <dbReference type="ARBA" id="ARBA00047669"/>
    </source>
</evidence>
<accession>A0A7R9AB39</accession>
<feature type="active site" evidence="18">
    <location>
        <position position="426"/>
    </location>
</feature>
<proteinExistence type="inferred from homology"/>
<comment type="similarity">
    <text evidence="4 20">Belongs to the glycosyl hydrolase 47 family.</text>
</comment>
<dbReference type="SUPFAM" id="SSF48225">
    <property type="entry name" value="Seven-hairpin glycosidases"/>
    <property type="match status" value="1"/>
</dbReference>
<keyword evidence="10 21" id="KW-1133">Transmembrane helix</keyword>
<feature type="non-terminal residue" evidence="22">
    <location>
        <position position="587"/>
    </location>
</feature>
<evidence type="ECO:0000256" key="21">
    <source>
        <dbReference type="SAM" id="Phobius"/>
    </source>
</evidence>
<dbReference type="Proteomes" id="UP000677054">
    <property type="component" value="Unassembled WGS sequence"/>
</dbReference>
<dbReference type="EMBL" id="CAJPEV010003073">
    <property type="protein sequence ID" value="CAG0898840.1"/>
    <property type="molecule type" value="Genomic_DNA"/>
</dbReference>
<dbReference type="Pfam" id="PF01532">
    <property type="entry name" value="Glyco_hydro_47"/>
    <property type="match status" value="1"/>
</dbReference>
<dbReference type="PANTHER" id="PTHR11742">
    <property type="entry name" value="MANNOSYL-OLIGOSACCHARIDE ALPHA-1,2-MANNOSIDASE-RELATED"/>
    <property type="match status" value="1"/>
</dbReference>
<keyword evidence="15 20" id="KW-0326">Glycosidase</keyword>
<evidence type="ECO:0000256" key="5">
    <source>
        <dbReference type="ARBA" id="ARBA00022692"/>
    </source>
</evidence>
<keyword evidence="12 21" id="KW-0472">Membrane</keyword>
<comment type="pathway">
    <text evidence="3">Protein modification; protein glycosylation.</text>
</comment>
<evidence type="ECO:0000256" key="17">
    <source>
        <dbReference type="ARBA" id="ARBA00048605"/>
    </source>
</evidence>
<protein>
    <recommendedName>
        <fullName evidence="20">alpha-1,2-Mannosidase</fullName>
        <ecNumber evidence="20">3.2.1.-</ecNumber>
    </recommendedName>
</protein>
<dbReference type="Gene3D" id="1.50.10.10">
    <property type="match status" value="1"/>
</dbReference>
<dbReference type="InterPro" id="IPR012341">
    <property type="entry name" value="6hp_glycosidase-like_sf"/>
</dbReference>
<keyword evidence="23" id="KW-1185">Reference proteome</keyword>
<evidence type="ECO:0000256" key="11">
    <source>
        <dbReference type="ARBA" id="ARBA00023034"/>
    </source>
</evidence>
<evidence type="ECO:0000256" key="19">
    <source>
        <dbReference type="PIRSR" id="PIRSR601382-3"/>
    </source>
</evidence>
<evidence type="ECO:0000256" key="10">
    <source>
        <dbReference type="ARBA" id="ARBA00022989"/>
    </source>
</evidence>
<dbReference type="GO" id="GO:0005975">
    <property type="term" value="P:carbohydrate metabolic process"/>
    <property type="evidence" value="ECO:0007669"/>
    <property type="project" value="InterPro"/>
</dbReference>
<evidence type="ECO:0000256" key="1">
    <source>
        <dbReference type="ARBA" id="ARBA00001913"/>
    </source>
</evidence>
<evidence type="ECO:0000313" key="22">
    <source>
        <dbReference type="EMBL" id="CAD7250789.1"/>
    </source>
</evidence>
<evidence type="ECO:0000256" key="8">
    <source>
        <dbReference type="ARBA" id="ARBA00022837"/>
    </source>
</evidence>
<feature type="active site" description="Proton donor" evidence="18">
    <location>
        <position position="535"/>
    </location>
</feature>
<evidence type="ECO:0000256" key="3">
    <source>
        <dbReference type="ARBA" id="ARBA00004922"/>
    </source>
</evidence>
<comment type="catalytic activity">
    <reaction evidence="17">
        <text>N(4)-(alpha-D-Man-(1-&gt;2)-alpha-D-Man-(1-&gt;2)-alpha-D-Man-(1-&gt;3)-[alpha-D-Man-(1-&gt;2)-alpha-D-Man-(1-&gt;3)-[alpha-D-Man-(1-&gt;2)-alpha-D-Man-(1-&gt;6)]-alpha-D-Man-(1-&gt;6)]-beta-D-Man-(1-&gt;4)-beta-D-GlcNAc-(1-&gt;4)-beta-D-GlcNAc)-L-asparaginyl-[protein] (N-glucan mannose isomer 9A1,2,3B1,2,3) + 4 H2O = N(4)-(alpha-D-Man-(1-&gt;3)-[alpha-D-Man-(1-&gt;3)-[alpha-D-Man-(1-&gt;6)]-alpha-D-Man-(1-&gt;6)]-beta-D-Man-(1-&gt;4)-beta-D-GlcNAc-(1-&gt;4)-beta-D-GlcNAc)-L-asparaginyl-[protein] (N-glucan mannose isomer 5A1,2) + 4 beta-D-mannose</text>
        <dbReference type="Rhea" id="RHEA:56008"/>
        <dbReference type="Rhea" id="RHEA-COMP:14356"/>
        <dbReference type="Rhea" id="RHEA-COMP:14367"/>
        <dbReference type="ChEBI" id="CHEBI:15377"/>
        <dbReference type="ChEBI" id="CHEBI:28563"/>
        <dbReference type="ChEBI" id="CHEBI:59087"/>
        <dbReference type="ChEBI" id="CHEBI:139493"/>
        <dbReference type="EC" id="3.2.1.113"/>
    </reaction>
</comment>
<dbReference type="OrthoDB" id="8118055at2759"/>
<comment type="subcellular location">
    <subcellularLocation>
        <location evidence="2">Golgi apparatus membrane</location>
        <topology evidence="2">Single-pass type II membrane protein</topology>
    </subcellularLocation>
</comment>
<dbReference type="GO" id="GO:0006491">
    <property type="term" value="P:N-glycan processing"/>
    <property type="evidence" value="ECO:0007669"/>
    <property type="project" value="UniProtKB-ARBA"/>
</dbReference>
<keyword evidence="13 19" id="KW-1015">Disulfide bond</keyword>
<gene>
    <name evidence="22" type="ORF">DSTB1V02_LOCUS10558</name>
</gene>
<dbReference type="AlphaFoldDB" id="A0A7R9AB39"/>
<keyword evidence="8" id="KW-0106">Calcium</keyword>
<keyword evidence="11" id="KW-0333">Golgi apparatus</keyword>
<dbReference type="GO" id="GO:0000139">
    <property type="term" value="C:Golgi membrane"/>
    <property type="evidence" value="ECO:0007669"/>
    <property type="project" value="UniProtKB-SubCell"/>
</dbReference>
<dbReference type="PANTHER" id="PTHR11742:SF6">
    <property type="entry name" value="MANNOSYL-OLIGOSACCHARIDE ALPHA-1,2-MANNOSIDASE IA-RELATED"/>
    <property type="match status" value="1"/>
</dbReference>
<keyword evidence="14" id="KW-0325">Glycoprotein</keyword>
<dbReference type="InterPro" id="IPR050749">
    <property type="entry name" value="Glycosyl_Hydrolase_47"/>
</dbReference>
<keyword evidence="6" id="KW-0479">Metal-binding</keyword>
<feature type="active site" evidence="18">
    <location>
        <position position="561"/>
    </location>
</feature>
<name>A0A7R9AB39_9CRUS</name>
<evidence type="ECO:0000256" key="18">
    <source>
        <dbReference type="PIRSR" id="PIRSR601382-1"/>
    </source>
</evidence>
<dbReference type="EC" id="3.2.1.-" evidence="20"/>
<comment type="cofactor">
    <cofactor evidence="1">
        <name>Ca(2+)</name>
        <dbReference type="ChEBI" id="CHEBI:29108"/>
    </cofactor>
</comment>
<sequence length="587" mass="65543">MASAVRAVLPLFQRPFSSGASNSLGVSAKRTLRYREKHVVALLLVFFTVICFGTIWFLPDLSSSLLPEDSAILSVYKRVQNAAPEFVLGIPPPPSLDEAETAPHKFEVHGHRLDIGKSRDKELLEAKINADKDVAKIVLERPMSIETGNRTGDVSININDEKKGDEKKTVIDHSLVPGSTAGGFFLGPIKGVIQGGEDPDPIIRERRNKVKEMMVHAWNGYAQYAWGMNEVRPISQKPHNPGIFGHGGLGATIVDGLDTLFIMGLMDEFQKGRDWVAQHFHIESADSLVSVFETNIRFVGGFLACYALSGDPVFIQKAEETAEHLLPAFQSPTGIPYSLVNINSGASKNYNWASGSASILSELGTLHLEFAYLSDITGRPVFREKVQHIRDFLQDLKKPKGLYPNYLNPKSGKWGQAHVSMGALGDSFYEYLLKSYIQMNGKDVQAREMYSEAVTAVSKYLLKKSKGGLIYFADMRFERLEHKMDHLACFAGGMYALGAKAINDSSSAYYMSMAKEIAHTCHESYSRTPTGLGPESFRFNEPGSEAQTSRHNEKYYILRPETFETYFVLWRLTKDPIYREWGWEAVQ</sequence>
<dbReference type="FunFam" id="1.50.10.10:FF:000017">
    <property type="entry name" value="alpha-1,2-Mannosidase"/>
    <property type="match status" value="1"/>
</dbReference>
<evidence type="ECO:0000256" key="9">
    <source>
        <dbReference type="ARBA" id="ARBA00022968"/>
    </source>
</evidence>
<evidence type="ECO:0000256" key="4">
    <source>
        <dbReference type="ARBA" id="ARBA00007658"/>
    </source>
</evidence>
<feature type="active site" description="Proton donor" evidence="18">
    <location>
        <position position="293"/>
    </location>
</feature>
<evidence type="ECO:0000256" key="6">
    <source>
        <dbReference type="ARBA" id="ARBA00022723"/>
    </source>
</evidence>
<dbReference type="GO" id="GO:0005783">
    <property type="term" value="C:endoplasmic reticulum"/>
    <property type="evidence" value="ECO:0007669"/>
    <property type="project" value="TreeGrafter"/>
</dbReference>
<evidence type="ECO:0000256" key="7">
    <source>
        <dbReference type="ARBA" id="ARBA00022801"/>
    </source>
</evidence>
<dbReference type="GO" id="GO:0005509">
    <property type="term" value="F:calcium ion binding"/>
    <property type="evidence" value="ECO:0007669"/>
    <property type="project" value="InterPro"/>
</dbReference>
<evidence type="ECO:0000313" key="23">
    <source>
        <dbReference type="Proteomes" id="UP000677054"/>
    </source>
</evidence>
<evidence type="ECO:0000256" key="2">
    <source>
        <dbReference type="ARBA" id="ARBA00004323"/>
    </source>
</evidence>
<reference evidence="22" key="1">
    <citation type="submission" date="2020-11" db="EMBL/GenBank/DDBJ databases">
        <authorList>
            <person name="Tran Van P."/>
        </authorList>
    </citation>
    <scope>NUCLEOTIDE SEQUENCE</scope>
</reference>
<keyword evidence="7 20" id="KW-0378">Hydrolase</keyword>
<keyword evidence="9" id="KW-0735">Signal-anchor</keyword>
<evidence type="ECO:0000256" key="12">
    <source>
        <dbReference type="ARBA" id="ARBA00023136"/>
    </source>
</evidence>
<dbReference type="InterPro" id="IPR001382">
    <property type="entry name" value="Glyco_hydro_47"/>
</dbReference>
<evidence type="ECO:0000256" key="15">
    <source>
        <dbReference type="ARBA" id="ARBA00023295"/>
    </source>
</evidence>
<evidence type="ECO:0000256" key="13">
    <source>
        <dbReference type="ARBA" id="ARBA00023157"/>
    </source>
</evidence>
<feature type="disulfide bond" evidence="19">
    <location>
        <begin position="489"/>
        <end position="521"/>
    </location>
</feature>
<feature type="transmembrane region" description="Helical" evidence="21">
    <location>
        <begin position="39"/>
        <end position="58"/>
    </location>
</feature>
<evidence type="ECO:0000256" key="14">
    <source>
        <dbReference type="ARBA" id="ARBA00023180"/>
    </source>
</evidence>
<organism evidence="22">
    <name type="scientific">Darwinula stevensoni</name>
    <dbReference type="NCBI Taxonomy" id="69355"/>
    <lineage>
        <taxon>Eukaryota</taxon>
        <taxon>Metazoa</taxon>
        <taxon>Ecdysozoa</taxon>
        <taxon>Arthropoda</taxon>
        <taxon>Crustacea</taxon>
        <taxon>Oligostraca</taxon>
        <taxon>Ostracoda</taxon>
        <taxon>Podocopa</taxon>
        <taxon>Podocopida</taxon>
        <taxon>Darwinulocopina</taxon>
        <taxon>Darwinuloidea</taxon>
        <taxon>Darwinulidae</taxon>
        <taxon>Darwinula</taxon>
    </lineage>
</organism>
<dbReference type="PRINTS" id="PR00747">
    <property type="entry name" value="GLYHDRLASE47"/>
</dbReference>
<keyword evidence="5 21" id="KW-0812">Transmembrane</keyword>
<evidence type="ECO:0000256" key="20">
    <source>
        <dbReference type="RuleBase" id="RU361193"/>
    </source>
</evidence>
<dbReference type="EMBL" id="LR902590">
    <property type="protein sequence ID" value="CAD7250789.1"/>
    <property type="molecule type" value="Genomic_DNA"/>
</dbReference>
<dbReference type="GO" id="GO:0004571">
    <property type="term" value="F:mannosyl-oligosaccharide 1,2-alpha-mannosidase activity"/>
    <property type="evidence" value="ECO:0007669"/>
    <property type="project" value="UniProtKB-EC"/>
</dbReference>
<dbReference type="InterPro" id="IPR036026">
    <property type="entry name" value="Seven-hairpin_glycosidases"/>
</dbReference>